<gene>
    <name evidence="1" type="ORF">MRATA1EN3_LOCUS16087</name>
</gene>
<evidence type="ECO:0000313" key="1">
    <source>
        <dbReference type="EMBL" id="CAI9704874.1"/>
    </source>
</evidence>
<organism evidence="1 2">
    <name type="scientific">Rangifer tarandus platyrhynchus</name>
    <name type="common">Svalbard reindeer</name>
    <dbReference type="NCBI Taxonomy" id="3082113"/>
    <lineage>
        <taxon>Eukaryota</taxon>
        <taxon>Metazoa</taxon>
        <taxon>Chordata</taxon>
        <taxon>Craniata</taxon>
        <taxon>Vertebrata</taxon>
        <taxon>Euteleostomi</taxon>
        <taxon>Mammalia</taxon>
        <taxon>Eutheria</taxon>
        <taxon>Laurasiatheria</taxon>
        <taxon>Artiodactyla</taxon>
        <taxon>Ruminantia</taxon>
        <taxon>Pecora</taxon>
        <taxon>Cervidae</taxon>
        <taxon>Odocoileinae</taxon>
        <taxon>Rangifer</taxon>
    </lineage>
</organism>
<protein>
    <submittedName>
        <fullName evidence="1">Uncharacterized protein</fullName>
    </submittedName>
</protein>
<name>A0ACB0EWR2_RANTA</name>
<dbReference type="EMBL" id="OX596112">
    <property type="protein sequence ID" value="CAI9704874.1"/>
    <property type="molecule type" value="Genomic_DNA"/>
</dbReference>
<reference evidence="1" key="1">
    <citation type="submission" date="2023-05" db="EMBL/GenBank/DDBJ databases">
        <authorList>
            <consortium name="ELIXIR-Norway"/>
        </authorList>
    </citation>
    <scope>NUCLEOTIDE SEQUENCE</scope>
</reference>
<sequence length="212" mass="22131">MPAGPVQVSGLLSITKFKFKGKLALGVSPATPLSPGLLLRLFPLLGSPHLRCLSAEGLGCLTRLLAGDWFPGGPDPTHRRDPHRQSPEPAALAGPLALPEAPGSGRHQGRGLLRLALPARLPSTTAARGQGRGRREASSLRHALSAGALPCSAPRSEGPDGGAQPGGSDAWLTLGLLRAWPAVWGCGLRSPEHQESAEWKPPLLRPDGVWKA</sequence>
<accession>A0ACB0EWR2</accession>
<dbReference type="Proteomes" id="UP001162501">
    <property type="component" value="Chromosome 28"/>
</dbReference>
<proteinExistence type="predicted"/>
<evidence type="ECO:0000313" key="2">
    <source>
        <dbReference type="Proteomes" id="UP001162501"/>
    </source>
</evidence>